<evidence type="ECO:0000313" key="2">
    <source>
        <dbReference type="Proteomes" id="UP000183410"/>
    </source>
</evidence>
<evidence type="ECO:0000313" key="1">
    <source>
        <dbReference type="EMBL" id="SFF50524.1"/>
    </source>
</evidence>
<feature type="non-terminal residue" evidence="1">
    <location>
        <position position="1"/>
    </location>
</feature>
<dbReference type="Proteomes" id="UP000183410">
    <property type="component" value="Unassembled WGS sequence"/>
</dbReference>
<proteinExistence type="predicted"/>
<reference evidence="2" key="1">
    <citation type="submission" date="2016-10" db="EMBL/GenBank/DDBJ databases">
        <authorList>
            <person name="Varghese N."/>
            <person name="Submissions S."/>
        </authorList>
    </citation>
    <scope>NUCLEOTIDE SEQUENCE [LARGE SCALE GENOMIC DNA]</scope>
    <source>
        <strain evidence="2">CGMCC 1.10223</strain>
    </source>
</reference>
<dbReference type="AlphaFoldDB" id="A0A1I2J7L6"/>
<organism evidence="1 2">
    <name type="scientific">Paenibacillus algorifonticola</name>
    <dbReference type="NCBI Taxonomy" id="684063"/>
    <lineage>
        <taxon>Bacteria</taxon>
        <taxon>Bacillati</taxon>
        <taxon>Bacillota</taxon>
        <taxon>Bacilli</taxon>
        <taxon>Bacillales</taxon>
        <taxon>Paenibacillaceae</taxon>
        <taxon>Paenibacillus</taxon>
    </lineage>
</organism>
<name>A0A1I2J7L6_9BACL</name>
<dbReference type="EMBL" id="FONN01000070">
    <property type="protein sequence ID" value="SFF50524.1"/>
    <property type="molecule type" value="Genomic_DNA"/>
</dbReference>
<accession>A0A1I2J7L6</accession>
<gene>
    <name evidence="1" type="ORF">SAMN04487969_1703</name>
</gene>
<keyword evidence="2" id="KW-1185">Reference proteome</keyword>
<sequence length="73" mass="8292">TSVFQDIFDEIVLQAITHRMVGGRVLVSDSTHVKANASKNKYTKVQVQQNTRDYLDELNAAVETDRKTQGKKR</sequence>
<evidence type="ECO:0008006" key="3">
    <source>
        <dbReference type="Google" id="ProtNLM"/>
    </source>
</evidence>
<protein>
    <recommendedName>
        <fullName evidence="3">Transposase</fullName>
    </recommendedName>
</protein>